<keyword evidence="6" id="KW-1278">Translocase</keyword>
<dbReference type="InterPro" id="IPR027417">
    <property type="entry name" value="P-loop_NTPase"/>
</dbReference>
<evidence type="ECO:0000256" key="5">
    <source>
        <dbReference type="ARBA" id="ARBA00022519"/>
    </source>
</evidence>
<name>A0A6J4LKC0_9CHLR</name>
<reference evidence="9" key="1">
    <citation type="submission" date="2020-02" db="EMBL/GenBank/DDBJ databases">
        <authorList>
            <person name="Meier V. D."/>
        </authorList>
    </citation>
    <scope>NUCLEOTIDE SEQUENCE</scope>
    <source>
        <strain evidence="9">AVDCRST_MAG93</strain>
    </source>
</reference>
<dbReference type="SUPFAM" id="SSF52540">
    <property type="entry name" value="P-loop containing nucleoside triphosphate hydrolases"/>
    <property type="match status" value="1"/>
</dbReference>
<dbReference type="PANTHER" id="PTHR43297:SF14">
    <property type="entry name" value="ATPASE AAA-TYPE CORE DOMAIN-CONTAINING PROTEIN"/>
    <property type="match status" value="1"/>
</dbReference>
<keyword evidence="3" id="KW-0813">Transport</keyword>
<organism evidence="9">
    <name type="scientific">uncultured Chloroflexia bacterium</name>
    <dbReference type="NCBI Taxonomy" id="1672391"/>
    <lineage>
        <taxon>Bacteria</taxon>
        <taxon>Bacillati</taxon>
        <taxon>Chloroflexota</taxon>
        <taxon>Chloroflexia</taxon>
        <taxon>environmental samples</taxon>
    </lineage>
</organism>
<dbReference type="Pfam" id="PF00005">
    <property type="entry name" value="ABC_tran"/>
    <property type="match status" value="1"/>
</dbReference>
<proteinExistence type="inferred from homology"/>
<gene>
    <name evidence="9" type="ORF">AVDCRST_MAG93-6379</name>
</gene>
<keyword evidence="5" id="KW-0997">Cell inner membrane</keyword>
<dbReference type="GO" id="GO:0005524">
    <property type="term" value="F:ATP binding"/>
    <property type="evidence" value="ECO:0007669"/>
    <property type="project" value="InterPro"/>
</dbReference>
<keyword evidence="7" id="KW-0472">Membrane</keyword>
<dbReference type="AlphaFoldDB" id="A0A6J4LKC0"/>
<evidence type="ECO:0000256" key="4">
    <source>
        <dbReference type="ARBA" id="ARBA00022475"/>
    </source>
</evidence>
<keyword evidence="4" id="KW-1003">Cell membrane</keyword>
<evidence type="ECO:0000313" key="9">
    <source>
        <dbReference type="EMBL" id="CAA9335238.1"/>
    </source>
</evidence>
<dbReference type="PANTHER" id="PTHR43297">
    <property type="entry name" value="OLIGOPEPTIDE TRANSPORT ATP-BINDING PROTEIN APPD"/>
    <property type="match status" value="1"/>
</dbReference>
<sequence length="89" mass="9266">MAPDQAVLEIENLKTYFFLDEGTVKAVDGVSLSLAKGKTLGIVGESGCGKSVTARSVLQIAGAGGKVVEGHILFHRDGDVVDLAQMHPT</sequence>
<comment type="similarity">
    <text evidence="2">Belongs to the ABC transporter superfamily.</text>
</comment>
<dbReference type="InterPro" id="IPR003439">
    <property type="entry name" value="ABC_transporter-like_ATP-bd"/>
</dbReference>
<dbReference type="EMBL" id="CADCTR010002150">
    <property type="protein sequence ID" value="CAA9335238.1"/>
    <property type="molecule type" value="Genomic_DNA"/>
</dbReference>
<comment type="subcellular location">
    <subcellularLocation>
        <location evidence="1">Membrane</location>
    </subcellularLocation>
</comment>
<dbReference type="GO" id="GO:0016887">
    <property type="term" value="F:ATP hydrolysis activity"/>
    <property type="evidence" value="ECO:0007669"/>
    <property type="project" value="InterPro"/>
</dbReference>
<feature type="domain" description="ABC transporter" evidence="8">
    <location>
        <begin position="28"/>
        <end position="72"/>
    </location>
</feature>
<feature type="non-terminal residue" evidence="9">
    <location>
        <position position="89"/>
    </location>
</feature>
<evidence type="ECO:0000256" key="7">
    <source>
        <dbReference type="ARBA" id="ARBA00023136"/>
    </source>
</evidence>
<dbReference type="Gene3D" id="3.40.50.300">
    <property type="entry name" value="P-loop containing nucleotide triphosphate hydrolases"/>
    <property type="match status" value="1"/>
</dbReference>
<dbReference type="GO" id="GO:0016020">
    <property type="term" value="C:membrane"/>
    <property type="evidence" value="ECO:0007669"/>
    <property type="project" value="UniProtKB-SubCell"/>
</dbReference>
<accession>A0A6J4LKC0</accession>
<evidence type="ECO:0000256" key="1">
    <source>
        <dbReference type="ARBA" id="ARBA00004370"/>
    </source>
</evidence>
<evidence type="ECO:0000256" key="2">
    <source>
        <dbReference type="ARBA" id="ARBA00005417"/>
    </source>
</evidence>
<evidence type="ECO:0000256" key="6">
    <source>
        <dbReference type="ARBA" id="ARBA00022967"/>
    </source>
</evidence>
<evidence type="ECO:0000256" key="3">
    <source>
        <dbReference type="ARBA" id="ARBA00022448"/>
    </source>
</evidence>
<evidence type="ECO:0000259" key="8">
    <source>
        <dbReference type="Pfam" id="PF00005"/>
    </source>
</evidence>
<protein>
    <recommendedName>
        <fullName evidence="8">ABC transporter domain-containing protein</fullName>
    </recommendedName>
</protein>
<dbReference type="InterPro" id="IPR050388">
    <property type="entry name" value="ABC_Ni/Peptide_Import"/>
</dbReference>